<sequence>MKSEIKTALILGIVIVTGLGIMSMIFSSFDEKYESENMASEGNSITKIDKSGFKMAPDLVGIAHYLNTTPEKLSEEIKDKVILYDIWTYSCINCIRTLPYITAWDDKYADQGLLIIGIHSPEFEFEKDPENVKMAIEKYGIDYPVVLDNDMETWKAFDNRYWPRKYIADHEGYIRYDHIGEGGYKETEKIIQQLLDERNTSLGIQMASAAPLVNIDAFEHTMFRTPELYFGYKFAQNRNQLGSEEGFKPEKIVTYLESDKIDLDKFYLTGDWKNYEDSMELVSDTGTIKLLYTAKQVNIVTDNVAELEIFLDGEPIHAKYSGDDITSGNILIVSEPDLYNIISSGNSSSHVMEIQINGKGFQIFTFTFG</sequence>
<dbReference type="InterPro" id="IPR013766">
    <property type="entry name" value="Thioredoxin_domain"/>
</dbReference>
<dbReference type="Gene3D" id="3.40.30.10">
    <property type="entry name" value="Glutaredoxin"/>
    <property type="match status" value="1"/>
</dbReference>
<accession>A0A7K4MB50</accession>
<dbReference type="Pfam" id="PF08534">
    <property type="entry name" value="Redoxin"/>
    <property type="match status" value="1"/>
</dbReference>
<dbReference type="SUPFAM" id="SSF52833">
    <property type="entry name" value="Thioredoxin-like"/>
    <property type="match status" value="1"/>
</dbReference>
<feature type="transmembrane region" description="Helical" evidence="1">
    <location>
        <begin position="7"/>
        <end position="29"/>
    </location>
</feature>
<comment type="caution">
    <text evidence="3">The sequence shown here is derived from an EMBL/GenBank/DDBJ whole genome shotgun (WGS) entry which is preliminary data.</text>
</comment>
<dbReference type="Proteomes" id="UP000587702">
    <property type="component" value="Unassembled WGS sequence"/>
</dbReference>
<dbReference type="PROSITE" id="PS51352">
    <property type="entry name" value="THIOREDOXIN_2"/>
    <property type="match status" value="1"/>
</dbReference>
<gene>
    <name evidence="3" type="ORF">HX860_06605</name>
</gene>
<keyword evidence="1" id="KW-0472">Membrane</keyword>
<protein>
    <submittedName>
        <fullName evidence="3">Redoxin family protein</fullName>
    </submittedName>
</protein>
<dbReference type="InterPro" id="IPR050553">
    <property type="entry name" value="Thioredoxin_ResA/DsbE_sf"/>
</dbReference>
<name>A0A7K4MB50_9ARCH</name>
<organism evidence="3 4">
    <name type="scientific">Marine Group I thaumarchaeote</name>
    <dbReference type="NCBI Taxonomy" id="2511932"/>
    <lineage>
        <taxon>Archaea</taxon>
        <taxon>Nitrososphaerota</taxon>
        <taxon>Marine Group I</taxon>
    </lineage>
</organism>
<keyword evidence="1" id="KW-1133">Transmembrane helix</keyword>
<dbReference type="Pfam" id="PF17991">
    <property type="entry name" value="Thioredoxin_10"/>
    <property type="match status" value="1"/>
</dbReference>
<dbReference type="AlphaFoldDB" id="A0A7K4MB50"/>
<evidence type="ECO:0000313" key="4">
    <source>
        <dbReference type="Proteomes" id="UP000587702"/>
    </source>
</evidence>
<dbReference type="EMBL" id="JACATI010000008">
    <property type="protein sequence ID" value="NWJ20715.1"/>
    <property type="molecule type" value="Genomic_DNA"/>
</dbReference>
<dbReference type="GO" id="GO:0016491">
    <property type="term" value="F:oxidoreductase activity"/>
    <property type="evidence" value="ECO:0007669"/>
    <property type="project" value="InterPro"/>
</dbReference>
<reference evidence="3 4" key="1">
    <citation type="journal article" date="2019" name="Environ. Microbiol.">
        <title>Genomics insights into ecotype formation of ammonia-oxidizing archaea in the deep ocean.</title>
        <authorList>
            <person name="Wang Y."/>
            <person name="Huang J.M."/>
            <person name="Cui G.J."/>
            <person name="Nunoura T."/>
            <person name="Takaki Y."/>
            <person name="Li W.L."/>
            <person name="Li J."/>
            <person name="Gao Z.M."/>
            <person name="Takai K."/>
            <person name="Zhang A.Q."/>
            <person name="Stepanauskas R."/>
        </authorList>
    </citation>
    <scope>NUCLEOTIDE SEQUENCE [LARGE SCALE GENOMIC DNA]</scope>
    <source>
        <strain evidence="3 4">L14</strain>
    </source>
</reference>
<dbReference type="InterPro" id="IPR041017">
    <property type="entry name" value="Thioredoxin_10"/>
</dbReference>
<dbReference type="PANTHER" id="PTHR42852">
    <property type="entry name" value="THIOL:DISULFIDE INTERCHANGE PROTEIN DSBE"/>
    <property type="match status" value="1"/>
</dbReference>
<keyword evidence="1" id="KW-0812">Transmembrane</keyword>
<dbReference type="InterPro" id="IPR013740">
    <property type="entry name" value="Redoxin"/>
</dbReference>
<proteinExistence type="predicted"/>
<dbReference type="Gene3D" id="2.60.120.260">
    <property type="entry name" value="Galactose-binding domain-like"/>
    <property type="match status" value="1"/>
</dbReference>
<dbReference type="PANTHER" id="PTHR42852:SF13">
    <property type="entry name" value="PROTEIN DIPZ"/>
    <property type="match status" value="1"/>
</dbReference>
<evidence type="ECO:0000256" key="1">
    <source>
        <dbReference type="SAM" id="Phobius"/>
    </source>
</evidence>
<dbReference type="InterPro" id="IPR036249">
    <property type="entry name" value="Thioredoxin-like_sf"/>
</dbReference>
<feature type="domain" description="Thioredoxin" evidence="2">
    <location>
        <begin position="50"/>
        <end position="196"/>
    </location>
</feature>
<evidence type="ECO:0000313" key="3">
    <source>
        <dbReference type="EMBL" id="NWJ20715.1"/>
    </source>
</evidence>
<evidence type="ECO:0000259" key="2">
    <source>
        <dbReference type="PROSITE" id="PS51352"/>
    </source>
</evidence>